<evidence type="ECO:0000313" key="1">
    <source>
        <dbReference type="EMBL" id="KKL04438.1"/>
    </source>
</evidence>
<name>A0A0F9CX44_9ZZZZ</name>
<comment type="caution">
    <text evidence="1">The sequence shown here is derived from an EMBL/GenBank/DDBJ whole genome shotgun (WGS) entry which is preliminary data.</text>
</comment>
<sequence>MNWYKIAKDFKERNIINAKIKYLEEIKETLTDISKIIFQSGKTAKDINIIIVGSKKITSYPKIRDILIDADHIALDSPWKFSGLCHQAIDKINQLVGKLKKERDDFTFQDSKRPRKGWV</sequence>
<protein>
    <submittedName>
        <fullName evidence="1">Uncharacterized protein</fullName>
    </submittedName>
</protein>
<gene>
    <name evidence="1" type="ORF">LCGC14_2616060</name>
</gene>
<proteinExistence type="predicted"/>
<accession>A0A0F9CX44</accession>
<dbReference type="AlphaFoldDB" id="A0A0F9CX44"/>
<organism evidence="1">
    <name type="scientific">marine sediment metagenome</name>
    <dbReference type="NCBI Taxonomy" id="412755"/>
    <lineage>
        <taxon>unclassified sequences</taxon>
        <taxon>metagenomes</taxon>
        <taxon>ecological metagenomes</taxon>
    </lineage>
</organism>
<reference evidence="1" key="1">
    <citation type="journal article" date="2015" name="Nature">
        <title>Complex archaea that bridge the gap between prokaryotes and eukaryotes.</title>
        <authorList>
            <person name="Spang A."/>
            <person name="Saw J.H."/>
            <person name="Jorgensen S.L."/>
            <person name="Zaremba-Niedzwiedzka K."/>
            <person name="Martijn J."/>
            <person name="Lind A.E."/>
            <person name="van Eijk R."/>
            <person name="Schleper C."/>
            <person name="Guy L."/>
            <person name="Ettema T.J."/>
        </authorList>
    </citation>
    <scope>NUCLEOTIDE SEQUENCE</scope>
</reference>
<dbReference type="EMBL" id="LAZR01044523">
    <property type="protein sequence ID" value="KKL04438.1"/>
    <property type="molecule type" value="Genomic_DNA"/>
</dbReference>